<evidence type="ECO:0000313" key="3">
    <source>
        <dbReference type="Proteomes" id="UP001201463"/>
    </source>
</evidence>
<dbReference type="Pfam" id="PF13302">
    <property type="entry name" value="Acetyltransf_3"/>
    <property type="match status" value="1"/>
</dbReference>
<sequence>MLRGQRVGLRHVTEEDLPWLKRTTGDPQIRGQFLGSRMMPPHTIEQRWKDNGFSGEDAERLLICHLIDGSVIGDVVHFAAARYTTAREIGWTLADVALRGQGLATEAAALLVDYLFDNWPVNRLSCGMSVHNHASRRVAEKCGFKHEGIQRGIVFVAGEYVDCHSLSLLRSDWLAMKGKAS</sequence>
<proteinExistence type="predicted"/>
<reference evidence="2 3" key="1">
    <citation type="submission" date="2021-12" db="EMBL/GenBank/DDBJ databases">
        <title>Genome seq of p7.</title>
        <authorList>
            <person name="Seo T."/>
        </authorList>
    </citation>
    <scope>NUCLEOTIDE SEQUENCE [LARGE SCALE GENOMIC DNA]</scope>
    <source>
        <strain evidence="2 3">P7</strain>
    </source>
</reference>
<keyword evidence="3" id="KW-1185">Reference proteome</keyword>
<dbReference type="PROSITE" id="PS51186">
    <property type="entry name" value="GNAT"/>
    <property type="match status" value="1"/>
</dbReference>
<dbReference type="SUPFAM" id="SSF55729">
    <property type="entry name" value="Acyl-CoA N-acyltransferases (Nat)"/>
    <property type="match status" value="1"/>
</dbReference>
<evidence type="ECO:0000313" key="2">
    <source>
        <dbReference type="EMBL" id="MCE4537503.1"/>
    </source>
</evidence>
<dbReference type="Proteomes" id="UP001201463">
    <property type="component" value="Unassembled WGS sequence"/>
</dbReference>
<gene>
    <name evidence="2" type="ORF">LXT12_09605</name>
</gene>
<organism evidence="2 3">
    <name type="scientific">Pelomonas caseinilytica</name>
    <dbReference type="NCBI Taxonomy" id="2906763"/>
    <lineage>
        <taxon>Bacteria</taxon>
        <taxon>Pseudomonadati</taxon>
        <taxon>Pseudomonadota</taxon>
        <taxon>Betaproteobacteria</taxon>
        <taxon>Burkholderiales</taxon>
        <taxon>Sphaerotilaceae</taxon>
        <taxon>Roseateles</taxon>
    </lineage>
</organism>
<accession>A0ABS8XCS2</accession>
<dbReference type="InterPro" id="IPR016181">
    <property type="entry name" value="Acyl_CoA_acyltransferase"/>
</dbReference>
<dbReference type="EMBL" id="JAJTWT010000003">
    <property type="protein sequence ID" value="MCE4537503.1"/>
    <property type="molecule type" value="Genomic_DNA"/>
</dbReference>
<comment type="caution">
    <text evidence="2">The sequence shown here is derived from an EMBL/GenBank/DDBJ whole genome shotgun (WGS) entry which is preliminary data.</text>
</comment>
<dbReference type="InterPro" id="IPR000182">
    <property type="entry name" value="GNAT_dom"/>
</dbReference>
<name>A0ABS8XCS2_9BURK</name>
<dbReference type="PANTHER" id="PTHR43441:SF2">
    <property type="entry name" value="FAMILY ACETYLTRANSFERASE, PUTATIVE (AFU_ORTHOLOGUE AFUA_7G00850)-RELATED"/>
    <property type="match status" value="1"/>
</dbReference>
<dbReference type="InterPro" id="IPR051908">
    <property type="entry name" value="Ribosomal_N-acetyltransferase"/>
</dbReference>
<feature type="domain" description="N-acetyltransferase" evidence="1">
    <location>
        <begin position="7"/>
        <end position="167"/>
    </location>
</feature>
<dbReference type="RefSeq" id="WP_233391457.1">
    <property type="nucleotide sequence ID" value="NZ_JAJTWT010000003.1"/>
</dbReference>
<protein>
    <submittedName>
        <fullName evidence="2">GNAT family N-acetyltransferase</fullName>
    </submittedName>
</protein>
<dbReference type="PANTHER" id="PTHR43441">
    <property type="entry name" value="RIBOSOMAL-PROTEIN-SERINE ACETYLTRANSFERASE"/>
    <property type="match status" value="1"/>
</dbReference>
<dbReference type="Gene3D" id="3.40.630.30">
    <property type="match status" value="1"/>
</dbReference>
<evidence type="ECO:0000259" key="1">
    <source>
        <dbReference type="PROSITE" id="PS51186"/>
    </source>
</evidence>